<protein>
    <recommendedName>
        <fullName evidence="4">ABC transporter domain-containing protein</fullName>
    </recommendedName>
</protein>
<name>A0A381VTE6_9ZZZZ</name>
<dbReference type="Pfam" id="PF00005">
    <property type="entry name" value="ABC_tran"/>
    <property type="match status" value="1"/>
</dbReference>
<dbReference type="InterPro" id="IPR003439">
    <property type="entry name" value="ABC_transporter-like_ATP-bd"/>
</dbReference>
<dbReference type="SMART" id="SM00382">
    <property type="entry name" value="AAA"/>
    <property type="match status" value="1"/>
</dbReference>
<dbReference type="PROSITE" id="PS00211">
    <property type="entry name" value="ABC_TRANSPORTER_1"/>
    <property type="match status" value="1"/>
</dbReference>
<dbReference type="InterPro" id="IPR027417">
    <property type="entry name" value="P-loop_NTPase"/>
</dbReference>
<organism evidence="5">
    <name type="scientific">marine metagenome</name>
    <dbReference type="NCBI Taxonomy" id="408172"/>
    <lineage>
        <taxon>unclassified sequences</taxon>
        <taxon>metagenomes</taxon>
        <taxon>ecological metagenomes</taxon>
    </lineage>
</organism>
<evidence type="ECO:0000256" key="2">
    <source>
        <dbReference type="ARBA" id="ARBA00022741"/>
    </source>
</evidence>
<dbReference type="InterPro" id="IPR003593">
    <property type="entry name" value="AAA+_ATPase"/>
</dbReference>
<keyword evidence="3" id="KW-0067">ATP-binding</keyword>
<evidence type="ECO:0000256" key="1">
    <source>
        <dbReference type="ARBA" id="ARBA00022448"/>
    </source>
</evidence>
<sequence length="280" mass="31598">MHSIEPFLKLSRISKSFVSDDGETTPVIDNVSMDILVGEFVVFLGPSGCGKTTLMRIVGGLETSNDGEVLLSGEKVTGPDRKKGMVFQAYTSFPWLTVLDNIRFGTKYRKDIGKMEKETVADHYLQLVGLKEFSDYYVNRISGGMRQRVAIARTLAANPDVLLMDEPFGALDAQTREFLQGQLLEINKRERKTTIFVTHDVDESIVLADRIFIFSARPASVIEIIQVSQHITSERDISVKETQSFFKLRNHIRDLMRDQARRTQELAEQEIIHGVEGGRV</sequence>
<dbReference type="InterPro" id="IPR050166">
    <property type="entry name" value="ABC_transporter_ATP-bind"/>
</dbReference>
<dbReference type="SUPFAM" id="SSF52540">
    <property type="entry name" value="P-loop containing nucleoside triphosphate hydrolases"/>
    <property type="match status" value="1"/>
</dbReference>
<evidence type="ECO:0000259" key="4">
    <source>
        <dbReference type="PROSITE" id="PS50893"/>
    </source>
</evidence>
<proteinExistence type="predicted"/>
<feature type="domain" description="ABC transporter" evidence="4">
    <location>
        <begin position="8"/>
        <end position="241"/>
    </location>
</feature>
<gene>
    <name evidence="5" type="ORF">METZ01_LOCUS96409</name>
</gene>
<dbReference type="GO" id="GO:0005524">
    <property type="term" value="F:ATP binding"/>
    <property type="evidence" value="ECO:0007669"/>
    <property type="project" value="UniProtKB-KW"/>
</dbReference>
<dbReference type="PANTHER" id="PTHR42788:SF13">
    <property type="entry name" value="ALIPHATIC SULFONATES IMPORT ATP-BINDING PROTEIN SSUB"/>
    <property type="match status" value="1"/>
</dbReference>
<dbReference type="GO" id="GO:0016887">
    <property type="term" value="F:ATP hydrolysis activity"/>
    <property type="evidence" value="ECO:0007669"/>
    <property type="project" value="InterPro"/>
</dbReference>
<evidence type="ECO:0000256" key="3">
    <source>
        <dbReference type="ARBA" id="ARBA00022840"/>
    </source>
</evidence>
<dbReference type="PROSITE" id="PS50893">
    <property type="entry name" value="ABC_TRANSPORTER_2"/>
    <property type="match status" value="1"/>
</dbReference>
<dbReference type="AlphaFoldDB" id="A0A381VTE6"/>
<keyword evidence="1" id="KW-0813">Transport</keyword>
<dbReference type="PANTHER" id="PTHR42788">
    <property type="entry name" value="TAURINE IMPORT ATP-BINDING PROTEIN-RELATED"/>
    <property type="match status" value="1"/>
</dbReference>
<dbReference type="InterPro" id="IPR017871">
    <property type="entry name" value="ABC_transporter-like_CS"/>
</dbReference>
<reference evidence="5" key="1">
    <citation type="submission" date="2018-05" db="EMBL/GenBank/DDBJ databases">
        <authorList>
            <person name="Lanie J.A."/>
            <person name="Ng W.-L."/>
            <person name="Kazmierczak K.M."/>
            <person name="Andrzejewski T.M."/>
            <person name="Davidsen T.M."/>
            <person name="Wayne K.J."/>
            <person name="Tettelin H."/>
            <person name="Glass J.I."/>
            <person name="Rusch D."/>
            <person name="Podicherti R."/>
            <person name="Tsui H.-C.T."/>
            <person name="Winkler M.E."/>
        </authorList>
    </citation>
    <scope>NUCLEOTIDE SEQUENCE</scope>
</reference>
<dbReference type="Gene3D" id="3.40.50.300">
    <property type="entry name" value="P-loop containing nucleotide triphosphate hydrolases"/>
    <property type="match status" value="1"/>
</dbReference>
<dbReference type="CDD" id="cd03293">
    <property type="entry name" value="ABC_NrtD_SsuB_transporters"/>
    <property type="match status" value="1"/>
</dbReference>
<dbReference type="EMBL" id="UINC01009726">
    <property type="protein sequence ID" value="SVA43555.1"/>
    <property type="molecule type" value="Genomic_DNA"/>
</dbReference>
<evidence type="ECO:0000313" key="5">
    <source>
        <dbReference type="EMBL" id="SVA43555.1"/>
    </source>
</evidence>
<keyword evidence="2" id="KW-0547">Nucleotide-binding</keyword>
<accession>A0A381VTE6</accession>